<dbReference type="AlphaFoldDB" id="A0AAD9WUG8"/>
<dbReference type="PANTHER" id="PTHR36617:SF5">
    <property type="entry name" value="OS05G0421675 PROTEIN"/>
    <property type="match status" value="1"/>
</dbReference>
<accession>A0AAD9WUG8</accession>
<dbReference type="EMBL" id="JANJYI010000007">
    <property type="protein sequence ID" value="KAK2642705.1"/>
    <property type="molecule type" value="Genomic_DNA"/>
</dbReference>
<comment type="caution">
    <text evidence="1">The sequence shown here is derived from an EMBL/GenBank/DDBJ whole genome shotgun (WGS) entry which is preliminary data.</text>
</comment>
<evidence type="ECO:0000313" key="2">
    <source>
        <dbReference type="Proteomes" id="UP001280121"/>
    </source>
</evidence>
<sequence>MVIGKGDRDDFWNDIKWDSGSLKAAFPKFFALAVKKSGPILEFGRWIDSKWVWGVKVMRFLFDWEKDQWCCFQALLSHITIRKHISDALAWKFNSNGIFSVGSFRKGLEKMVDGQGCFLQVQPVVGVENTSRLLFHGRKQFSRYLLLVWREQFSTVKEHPQCILNTNKLHYTRSSITGSKEKHRRIHGS</sequence>
<organism evidence="1 2">
    <name type="scientific">Dipteronia dyeriana</name>
    <dbReference type="NCBI Taxonomy" id="168575"/>
    <lineage>
        <taxon>Eukaryota</taxon>
        <taxon>Viridiplantae</taxon>
        <taxon>Streptophyta</taxon>
        <taxon>Embryophyta</taxon>
        <taxon>Tracheophyta</taxon>
        <taxon>Spermatophyta</taxon>
        <taxon>Magnoliopsida</taxon>
        <taxon>eudicotyledons</taxon>
        <taxon>Gunneridae</taxon>
        <taxon>Pentapetalae</taxon>
        <taxon>rosids</taxon>
        <taxon>malvids</taxon>
        <taxon>Sapindales</taxon>
        <taxon>Sapindaceae</taxon>
        <taxon>Hippocastanoideae</taxon>
        <taxon>Acereae</taxon>
        <taxon>Dipteronia</taxon>
    </lineage>
</organism>
<dbReference type="PANTHER" id="PTHR36617">
    <property type="entry name" value="PROTEIN, PUTATIVE-RELATED"/>
    <property type="match status" value="1"/>
</dbReference>
<proteinExistence type="predicted"/>
<evidence type="ECO:0000313" key="1">
    <source>
        <dbReference type="EMBL" id="KAK2642705.1"/>
    </source>
</evidence>
<reference evidence="1" key="1">
    <citation type="journal article" date="2023" name="Plant J.">
        <title>Genome sequences and population genomics provide insights into the demographic history, inbreeding, and mutation load of two 'living fossil' tree species of Dipteronia.</title>
        <authorList>
            <person name="Feng Y."/>
            <person name="Comes H.P."/>
            <person name="Chen J."/>
            <person name="Zhu S."/>
            <person name="Lu R."/>
            <person name="Zhang X."/>
            <person name="Li P."/>
            <person name="Qiu J."/>
            <person name="Olsen K.M."/>
            <person name="Qiu Y."/>
        </authorList>
    </citation>
    <scope>NUCLEOTIDE SEQUENCE</scope>
    <source>
        <strain evidence="1">KIB01</strain>
    </source>
</reference>
<gene>
    <name evidence="1" type="ORF">Ddye_024468</name>
</gene>
<dbReference type="Proteomes" id="UP001280121">
    <property type="component" value="Unassembled WGS sequence"/>
</dbReference>
<protein>
    <submittedName>
        <fullName evidence="1">Uncharacterized protein</fullName>
    </submittedName>
</protein>
<keyword evidence="2" id="KW-1185">Reference proteome</keyword>
<name>A0AAD9WUG8_9ROSI</name>